<gene>
    <name evidence="4" type="ORF">F441_22732</name>
</gene>
<sequence length="316" mass="34245">MIEGGVILCLVGFLLALANPVERAIAQRRYAQVGAFEDTLRGAFPLHPPTPAAGTGRPFAWHPRHCGDVRPSLRRRCLPGLTPHTIPYPKGNPMTLLAKWRAWLCARLIDDWHRAYTFSSIRLAAIGALIETFVQAFPGTATEIWNAMPQDLRALLPSWVTGSFPILLLVAIAVARITRKPVGKAKFAAVIVAMISGVIAIEGGYVDHPADPGGETNMGITRRTATQSGYTGPMRTLPRAVAESIYYDRYLVQPGYAALVPVDAAVTEELFDTTVNMGPARPSTWFQQSINALCGTRLTVDGRVGPGTIAAYRACQ</sequence>
<dbReference type="InterPro" id="IPR057700">
    <property type="entry name" value="DUF7940"/>
</dbReference>
<organism evidence="4 5">
    <name type="scientific">Phytophthora nicotianae CJ01A1</name>
    <dbReference type="NCBI Taxonomy" id="1317063"/>
    <lineage>
        <taxon>Eukaryota</taxon>
        <taxon>Sar</taxon>
        <taxon>Stramenopiles</taxon>
        <taxon>Oomycota</taxon>
        <taxon>Peronosporomycetes</taxon>
        <taxon>Peronosporales</taxon>
        <taxon>Peronosporaceae</taxon>
        <taxon>Phytophthora</taxon>
    </lineage>
</organism>
<keyword evidence="2" id="KW-0732">Signal</keyword>
<dbReference type="Pfam" id="PF25612">
    <property type="entry name" value="DUF7940"/>
    <property type="match status" value="1"/>
</dbReference>
<name>W2VNK8_PHYNI</name>
<evidence type="ECO:0000313" key="5">
    <source>
        <dbReference type="Proteomes" id="UP000018958"/>
    </source>
</evidence>
<reference evidence="4 5" key="1">
    <citation type="submission" date="2013-11" db="EMBL/GenBank/DDBJ databases">
        <title>The Genome Sequence of Phytophthora parasitica CJ01A1.</title>
        <authorList>
            <consortium name="The Broad Institute Genomics Platform"/>
            <person name="Russ C."/>
            <person name="Tyler B."/>
            <person name="Panabieres F."/>
            <person name="Shan W."/>
            <person name="Tripathy S."/>
            <person name="Grunwald N."/>
            <person name="Machado M."/>
            <person name="Johnson C.S."/>
            <person name="Walker B."/>
            <person name="Young S.K."/>
            <person name="Zeng Q."/>
            <person name="Gargeya S."/>
            <person name="Fitzgerald M."/>
            <person name="Haas B."/>
            <person name="Abouelleil A."/>
            <person name="Allen A.W."/>
            <person name="Alvarado L."/>
            <person name="Arachchi H.M."/>
            <person name="Berlin A.M."/>
            <person name="Chapman S.B."/>
            <person name="Gainer-Dewar J."/>
            <person name="Goldberg J."/>
            <person name="Griggs A."/>
            <person name="Gujja S."/>
            <person name="Hansen M."/>
            <person name="Howarth C."/>
            <person name="Imamovic A."/>
            <person name="Ireland A."/>
            <person name="Larimer J."/>
            <person name="McCowan C."/>
            <person name="Murphy C."/>
            <person name="Pearson M."/>
            <person name="Poon T.W."/>
            <person name="Priest M."/>
            <person name="Roberts A."/>
            <person name="Saif S."/>
            <person name="Shea T."/>
            <person name="Sisk P."/>
            <person name="Sykes S."/>
            <person name="Wortman J."/>
            <person name="Nusbaum C."/>
            <person name="Birren B."/>
        </authorList>
    </citation>
    <scope>NUCLEOTIDE SEQUENCE [LARGE SCALE GENOMIC DNA]</scope>
    <source>
        <strain evidence="4 5">CJ01A1</strain>
    </source>
</reference>
<comment type="caution">
    <text evidence="4">The sequence shown here is derived from an EMBL/GenBank/DDBJ whole genome shotgun (WGS) entry which is preliminary data.</text>
</comment>
<evidence type="ECO:0000256" key="1">
    <source>
        <dbReference type="SAM" id="Phobius"/>
    </source>
</evidence>
<feature type="domain" description="TtsA-like Glycoside hydrolase family 108" evidence="3">
    <location>
        <begin position="198"/>
        <end position="278"/>
    </location>
</feature>
<keyword evidence="1" id="KW-0472">Membrane</keyword>
<protein>
    <recommendedName>
        <fullName evidence="3">TtsA-like Glycoside hydrolase family 108 domain-containing protein</fullName>
    </recommendedName>
</protein>
<dbReference type="EMBL" id="ANIX01005006">
    <property type="protein sequence ID" value="ETO99844.1"/>
    <property type="molecule type" value="Genomic_DNA"/>
</dbReference>
<keyword evidence="1" id="KW-0812">Transmembrane</keyword>
<feature type="transmembrane region" description="Helical" evidence="1">
    <location>
        <begin position="187"/>
        <end position="206"/>
    </location>
</feature>
<dbReference type="AlphaFoldDB" id="W2VNK8"/>
<feature type="signal peptide" evidence="2">
    <location>
        <begin position="1"/>
        <end position="18"/>
    </location>
</feature>
<feature type="transmembrane region" description="Helical" evidence="1">
    <location>
        <begin position="156"/>
        <end position="175"/>
    </location>
</feature>
<accession>W2VNK8</accession>
<feature type="chain" id="PRO_5004826959" description="TtsA-like Glycoside hydrolase family 108 domain-containing protein" evidence="2">
    <location>
        <begin position="19"/>
        <end position="316"/>
    </location>
</feature>
<dbReference type="SUPFAM" id="SSF53955">
    <property type="entry name" value="Lysozyme-like"/>
    <property type="match status" value="1"/>
</dbReference>
<evidence type="ECO:0000313" key="4">
    <source>
        <dbReference type="EMBL" id="ETO99844.1"/>
    </source>
</evidence>
<feature type="non-terminal residue" evidence="4">
    <location>
        <position position="316"/>
    </location>
</feature>
<dbReference type="InterPro" id="IPR008565">
    <property type="entry name" value="TtsA-like_GH18_dom"/>
</dbReference>
<proteinExistence type="predicted"/>
<evidence type="ECO:0000259" key="3">
    <source>
        <dbReference type="Pfam" id="PF05838"/>
    </source>
</evidence>
<keyword evidence="1" id="KW-1133">Transmembrane helix</keyword>
<dbReference type="CDD" id="cd13926">
    <property type="entry name" value="N-acetylmuramidase_GH108"/>
    <property type="match status" value="1"/>
</dbReference>
<dbReference type="Proteomes" id="UP000018958">
    <property type="component" value="Unassembled WGS sequence"/>
</dbReference>
<dbReference type="Pfam" id="PF05838">
    <property type="entry name" value="Glyco_hydro_108"/>
    <property type="match status" value="1"/>
</dbReference>
<dbReference type="Gene3D" id="1.20.141.10">
    <property type="entry name" value="Chitosanase, subunit A, domain 1"/>
    <property type="match status" value="1"/>
</dbReference>
<evidence type="ECO:0000256" key="2">
    <source>
        <dbReference type="SAM" id="SignalP"/>
    </source>
</evidence>
<dbReference type="InterPro" id="IPR023346">
    <property type="entry name" value="Lysozyme-like_dom_sf"/>
</dbReference>